<reference evidence="7 8" key="1">
    <citation type="submission" date="2024-11" db="EMBL/GenBank/DDBJ databases">
        <title>The Natural Products Discovery Center: Release of the First 8490 Sequenced Strains for Exploring Actinobacteria Biosynthetic Diversity.</title>
        <authorList>
            <person name="Kalkreuter E."/>
            <person name="Kautsar S.A."/>
            <person name="Yang D."/>
            <person name="Bader C.D."/>
            <person name="Teijaro C.N."/>
            <person name="Fluegel L."/>
            <person name="Davis C.M."/>
            <person name="Simpson J.R."/>
            <person name="Lauterbach L."/>
            <person name="Steele A.D."/>
            <person name="Gui C."/>
            <person name="Meng S."/>
            <person name="Li G."/>
            <person name="Viehrig K."/>
            <person name="Ye F."/>
            <person name="Su P."/>
            <person name="Kiefer A.F."/>
            <person name="Nichols A."/>
            <person name="Cepeda A.J."/>
            <person name="Yan W."/>
            <person name="Fan B."/>
            <person name="Jiang Y."/>
            <person name="Adhikari A."/>
            <person name="Zheng C.-J."/>
            <person name="Schuster L."/>
            <person name="Cowan T.M."/>
            <person name="Smanski M.J."/>
            <person name="Chevrette M.G."/>
            <person name="De Carvalho L.P.S."/>
            <person name="Shen B."/>
        </authorList>
    </citation>
    <scope>NUCLEOTIDE SEQUENCE [LARGE SCALE GENOMIC DNA]</scope>
    <source>
        <strain evidence="7 8">NPDC020863</strain>
    </source>
</reference>
<dbReference type="InterPro" id="IPR000719">
    <property type="entry name" value="Prot_kinase_dom"/>
</dbReference>
<keyword evidence="1" id="KW-0808">Transferase</keyword>
<evidence type="ECO:0000313" key="7">
    <source>
        <dbReference type="EMBL" id="MFK4263505.1"/>
    </source>
</evidence>
<dbReference type="PROSITE" id="PS50011">
    <property type="entry name" value="PROTEIN_KINASE_DOM"/>
    <property type="match status" value="1"/>
</dbReference>
<comment type="caution">
    <text evidence="7">The sequence shown here is derived from an EMBL/GenBank/DDBJ whole genome shotgun (WGS) entry which is preliminary data.</text>
</comment>
<dbReference type="Gene3D" id="2.130.10.10">
    <property type="entry name" value="YVTN repeat-like/Quinoprotein amine dehydrogenase"/>
    <property type="match status" value="1"/>
</dbReference>
<evidence type="ECO:0000256" key="2">
    <source>
        <dbReference type="ARBA" id="ARBA00022741"/>
    </source>
</evidence>
<keyword evidence="2 5" id="KW-0547">Nucleotide-binding</keyword>
<keyword evidence="4 5" id="KW-0067">ATP-binding</keyword>
<dbReference type="SMART" id="SM00220">
    <property type="entry name" value="S_TKc"/>
    <property type="match status" value="1"/>
</dbReference>
<evidence type="ECO:0000256" key="4">
    <source>
        <dbReference type="ARBA" id="ARBA00022840"/>
    </source>
</evidence>
<dbReference type="CDD" id="cd14014">
    <property type="entry name" value="STKc_PknB_like"/>
    <property type="match status" value="1"/>
</dbReference>
<protein>
    <submittedName>
        <fullName evidence="7">PQQ-binding-like beta-propeller repeat protein</fullName>
    </submittedName>
</protein>
<dbReference type="InterPro" id="IPR017441">
    <property type="entry name" value="Protein_kinase_ATP_BS"/>
</dbReference>
<dbReference type="PROSITE" id="PS00108">
    <property type="entry name" value="PROTEIN_KINASE_ST"/>
    <property type="match status" value="1"/>
</dbReference>
<evidence type="ECO:0000313" key="8">
    <source>
        <dbReference type="Proteomes" id="UP001620295"/>
    </source>
</evidence>
<dbReference type="Gene3D" id="2.40.10.480">
    <property type="match status" value="1"/>
</dbReference>
<dbReference type="PROSITE" id="PS00107">
    <property type="entry name" value="PROTEIN_KINASE_ATP"/>
    <property type="match status" value="1"/>
</dbReference>
<dbReference type="InterPro" id="IPR015943">
    <property type="entry name" value="WD40/YVTN_repeat-like_dom_sf"/>
</dbReference>
<evidence type="ECO:0000256" key="1">
    <source>
        <dbReference type="ARBA" id="ARBA00022679"/>
    </source>
</evidence>
<evidence type="ECO:0000256" key="3">
    <source>
        <dbReference type="ARBA" id="ARBA00022777"/>
    </source>
</evidence>
<dbReference type="InterPro" id="IPR002372">
    <property type="entry name" value="PQQ_rpt_dom"/>
</dbReference>
<accession>A0ABW8LEV9</accession>
<keyword evidence="3" id="KW-0418">Kinase</keyword>
<dbReference type="InterPro" id="IPR011047">
    <property type="entry name" value="Quinoprotein_ADH-like_sf"/>
</dbReference>
<dbReference type="Proteomes" id="UP001620295">
    <property type="component" value="Unassembled WGS sequence"/>
</dbReference>
<name>A0ABW8LEV9_9ACTN</name>
<dbReference type="InterPro" id="IPR018391">
    <property type="entry name" value="PQQ_b-propeller_rpt"/>
</dbReference>
<dbReference type="InterPro" id="IPR008271">
    <property type="entry name" value="Ser/Thr_kinase_AS"/>
</dbReference>
<feature type="binding site" evidence="5">
    <location>
        <position position="49"/>
    </location>
    <ligand>
        <name>ATP</name>
        <dbReference type="ChEBI" id="CHEBI:30616"/>
    </ligand>
</feature>
<dbReference type="SUPFAM" id="SSF50998">
    <property type="entry name" value="Quinoprotein alcohol dehydrogenase-like"/>
    <property type="match status" value="1"/>
</dbReference>
<dbReference type="PANTHER" id="PTHR43289">
    <property type="entry name" value="MITOGEN-ACTIVATED PROTEIN KINASE KINASE KINASE 20-RELATED"/>
    <property type="match status" value="1"/>
</dbReference>
<dbReference type="Gene3D" id="1.10.510.10">
    <property type="entry name" value="Transferase(Phosphotransferase) domain 1"/>
    <property type="match status" value="1"/>
</dbReference>
<dbReference type="RefSeq" id="WP_404745644.1">
    <property type="nucleotide sequence ID" value="NZ_JBJDQH010000001.1"/>
</dbReference>
<dbReference type="Gene3D" id="3.30.200.20">
    <property type="entry name" value="Phosphorylase Kinase, domain 1"/>
    <property type="match status" value="1"/>
</dbReference>
<dbReference type="SMART" id="SM00564">
    <property type="entry name" value="PQQ"/>
    <property type="match status" value="6"/>
</dbReference>
<evidence type="ECO:0000256" key="5">
    <source>
        <dbReference type="PROSITE-ProRule" id="PRU10141"/>
    </source>
</evidence>
<keyword evidence="8" id="KW-1185">Reference proteome</keyword>
<dbReference type="EMBL" id="JBJDQH010000001">
    <property type="protein sequence ID" value="MFK4263505.1"/>
    <property type="molecule type" value="Genomic_DNA"/>
</dbReference>
<evidence type="ECO:0000259" key="6">
    <source>
        <dbReference type="PROSITE" id="PS50011"/>
    </source>
</evidence>
<proteinExistence type="predicted"/>
<sequence>MTENPIVAPLADDDPMRLGPYRLLGVVGAGGMGKVYLGLDTAGRTAAVKALRAADDMDPGMLDRFRREAEVARSVRGPGVAAVLGHGMWGERPWLASEFLPGLTLTRAVERFGPFAEADVRALGAALAGTLAEIHAAGLVHRDLKPSNVVLTRGGPYVIDFGIARPEHGMTLTGAGSAPATPGFSAPEQALGRRTGPPGDVFALGAVLAFAATGRLPFGDGHPAAVQFRTVHEEPDLEGVPRALLGVVTDCLAKEPAQRPEPREVARRLRMERGAERGTARRTGWFAAHRPPLAQPLRPRRPAWRSGPLAAELARCTAAVDDTVRSAAPEAAPSRRRVTAAAASAAAVTVCAAGGGAGWWLLRGDRRGPGVPAATPLARYTTGTAPAPLWTRDGLATNGAGPLAAGEVVVAGTPKGLTAWAVDTGQRAWTWTDRGTPLPAAGLLAAGGVVLAVTTGGRLTAVDARDGRERWSRAVGATRLLAADADTAYVLDGERRLSALPLTGARARWTTQAATGTAKGAAAAAAGGRLVVAGSDGTVTAYRTDDRGSVAWHQDTAAEVALAPAVAGDTVYLGGASLRALTLADGTQRWAKPTPGGGAWGSPTSAQGSLYVAWQDQLIAVDARSGEQTWSLLPGTHALPTTAPVVQGRSLYHPLGADRFGPDDGVVTVDLRKAAAAWSLGGGGDQPWHLTGAANRVFLTHAGTLHAMPVL</sequence>
<dbReference type="PANTHER" id="PTHR43289:SF34">
    <property type="entry name" value="SERINE_THREONINE-PROTEIN KINASE YBDM-RELATED"/>
    <property type="match status" value="1"/>
</dbReference>
<dbReference type="SUPFAM" id="SSF56112">
    <property type="entry name" value="Protein kinase-like (PK-like)"/>
    <property type="match status" value="1"/>
</dbReference>
<dbReference type="Pfam" id="PF13360">
    <property type="entry name" value="PQQ_2"/>
    <property type="match status" value="2"/>
</dbReference>
<dbReference type="InterPro" id="IPR011009">
    <property type="entry name" value="Kinase-like_dom_sf"/>
</dbReference>
<feature type="domain" description="Protein kinase" evidence="6">
    <location>
        <begin position="21"/>
        <end position="271"/>
    </location>
</feature>
<gene>
    <name evidence="7" type="ORF">ACI2L5_01000</name>
</gene>
<organism evidence="7 8">
    <name type="scientific">Streptomyces milbemycinicus</name>
    <dbReference type="NCBI Taxonomy" id="476552"/>
    <lineage>
        <taxon>Bacteria</taxon>
        <taxon>Bacillati</taxon>
        <taxon>Actinomycetota</taxon>
        <taxon>Actinomycetes</taxon>
        <taxon>Kitasatosporales</taxon>
        <taxon>Streptomycetaceae</taxon>
        <taxon>Streptomyces</taxon>
    </lineage>
</organism>
<dbReference type="Pfam" id="PF00069">
    <property type="entry name" value="Pkinase"/>
    <property type="match status" value="1"/>
</dbReference>